<dbReference type="Proteomes" id="UP000663877">
    <property type="component" value="Unassembled WGS sequence"/>
</dbReference>
<dbReference type="EMBL" id="CAJNOI010000097">
    <property type="protein sequence ID" value="CAF1053043.1"/>
    <property type="molecule type" value="Genomic_DNA"/>
</dbReference>
<evidence type="ECO:0000313" key="2">
    <source>
        <dbReference type="EMBL" id="CAF1327381.1"/>
    </source>
</evidence>
<name>A0A814KL07_9BILA</name>
<reference evidence="1" key="1">
    <citation type="submission" date="2021-02" db="EMBL/GenBank/DDBJ databases">
        <authorList>
            <person name="Nowell W R."/>
        </authorList>
    </citation>
    <scope>NUCLEOTIDE SEQUENCE</scope>
</reference>
<dbReference type="EMBL" id="CAJNOM010000292">
    <property type="protein sequence ID" value="CAF1327381.1"/>
    <property type="molecule type" value="Genomic_DNA"/>
</dbReference>
<evidence type="ECO:0000313" key="4">
    <source>
        <dbReference type="Proteomes" id="UP000663877"/>
    </source>
</evidence>
<dbReference type="AlphaFoldDB" id="A0A814KL07"/>
<protein>
    <submittedName>
        <fullName evidence="1">Uncharacterized protein</fullName>
    </submittedName>
</protein>
<gene>
    <name evidence="1" type="ORF">BJG266_LOCUS18726</name>
    <name evidence="2" type="ORF">QVE165_LOCUS32691</name>
</gene>
<proteinExistence type="predicted"/>
<dbReference type="Proteomes" id="UP000663832">
    <property type="component" value="Unassembled WGS sequence"/>
</dbReference>
<dbReference type="OrthoDB" id="10028861at2759"/>
<sequence>MCERLPLFLIEAKSILFDLLNRTLELFDLSDHFLQHYHLTKFLSLRDEQHRDYCQFSLKKPCKLNYNIISDLNTYLHRLNTTCRLAKSNLRSLHAVRLTSPNDYIVIDDEIYELLKFFKTKLNNIQPIEKSINILNRRYYSQRIVHSSSTTKSFVFHPEISNQKNNSEQSSKNEDLEEYHQILISFEKIFQFYQFLIQHLYGVHLVRDSHILQPIVISIIRLLLSITDKLKGKLEIISPTKIHRNHFNIQQHEEICHEEKKIISNSNSNKNIEYVHNDNHSTNIKEDGESILEFDEDEFYRLANLERDD</sequence>
<keyword evidence="3" id="KW-1185">Reference proteome</keyword>
<organism evidence="1 4">
    <name type="scientific">Adineta steineri</name>
    <dbReference type="NCBI Taxonomy" id="433720"/>
    <lineage>
        <taxon>Eukaryota</taxon>
        <taxon>Metazoa</taxon>
        <taxon>Spiralia</taxon>
        <taxon>Gnathifera</taxon>
        <taxon>Rotifera</taxon>
        <taxon>Eurotatoria</taxon>
        <taxon>Bdelloidea</taxon>
        <taxon>Adinetida</taxon>
        <taxon>Adinetidae</taxon>
        <taxon>Adineta</taxon>
    </lineage>
</organism>
<evidence type="ECO:0000313" key="1">
    <source>
        <dbReference type="EMBL" id="CAF1053043.1"/>
    </source>
</evidence>
<evidence type="ECO:0000313" key="3">
    <source>
        <dbReference type="Proteomes" id="UP000663832"/>
    </source>
</evidence>
<comment type="caution">
    <text evidence="1">The sequence shown here is derived from an EMBL/GenBank/DDBJ whole genome shotgun (WGS) entry which is preliminary data.</text>
</comment>
<accession>A0A814KL07</accession>